<evidence type="ECO:0000256" key="2">
    <source>
        <dbReference type="ARBA" id="ARBA00023002"/>
    </source>
</evidence>
<keyword evidence="2 3" id="KW-0560">Oxidoreductase</keyword>
<comment type="catalytic activity">
    <reaction evidence="3">
        <text>methylarsonate + 2 glutathione + H(+) = methylarsonous acid + glutathione disulfide + H2O</text>
        <dbReference type="Rhea" id="RHEA:15969"/>
        <dbReference type="ChEBI" id="CHEBI:15377"/>
        <dbReference type="ChEBI" id="CHEBI:15378"/>
        <dbReference type="ChEBI" id="CHEBI:17826"/>
        <dbReference type="ChEBI" id="CHEBI:33409"/>
        <dbReference type="ChEBI" id="CHEBI:57925"/>
        <dbReference type="ChEBI" id="CHEBI:58297"/>
        <dbReference type="EC" id="1.20.4.2"/>
    </reaction>
</comment>
<dbReference type="PROSITE" id="PS51354">
    <property type="entry name" value="GLUTAREDOXIN_2"/>
    <property type="match status" value="1"/>
</dbReference>
<reference evidence="6" key="1">
    <citation type="submission" date="2021-02" db="EMBL/GenBank/DDBJ databases">
        <authorList>
            <person name="Nowell W R."/>
        </authorList>
    </citation>
    <scope>NUCLEOTIDE SEQUENCE</scope>
</reference>
<dbReference type="InterPro" id="IPR005442">
    <property type="entry name" value="GST_omega"/>
</dbReference>
<dbReference type="SFLD" id="SFLDS00019">
    <property type="entry name" value="Glutathione_Transferase_(cytos"/>
    <property type="match status" value="1"/>
</dbReference>
<dbReference type="GO" id="GO:0045174">
    <property type="term" value="F:glutathione dehydrogenase (ascorbate) activity"/>
    <property type="evidence" value="ECO:0007669"/>
    <property type="project" value="UniProtKB-UniRule"/>
</dbReference>
<evidence type="ECO:0000313" key="6">
    <source>
        <dbReference type="EMBL" id="CAF0733546.1"/>
    </source>
</evidence>
<organism evidence="6 7">
    <name type="scientific">Adineta steineri</name>
    <dbReference type="NCBI Taxonomy" id="433720"/>
    <lineage>
        <taxon>Eukaryota</taxon>
        <taxon>Metazoa</taxon>
        <taxon>Spiralia</taxon>
        <taxon>Gnathifera</taxon>
        <taxon>Rotifera</taxon>
        <taxon>Eurotatoria</taxon>
        <taxon>Bdelloidea</taxon>
        <taxon>Adinetida</taxon>
        <taxon>Adinetidae</taxon>
        <taxon>Adineta</taxon>
    </lineage>
</organism>
<evidence type="ECO:0000259" key="5">
    <source>
        <dbReference type="PROSITE" id="PS50405"/>
    </source>
</evidence>
<feature type="domain" description="GST N-terminal" evidence="4">
    <location>
        <begin position="20"/>
        <end position="104"/>
    </location>
</feature>
<feature type="domain" description="GST C-terminal" evidence="5">
    <location>
        <begin position="109"/>
        <end position="225"/>
    </location>
</feature>
<dbReference type="PANTHER" id="PTHR43968:SF6">
    <property type="entry name" value="GLUTATHIONE S-TRANSFERASE OMEGA"/>
    <property type="match status" value="1"/>
</dbReference>
<dbReference type="EMBL" id="CAJNOG010000006">
    <property type="protein sequence ID" value="CAF0733546.1"/>
    <property type="molecule type" value="Genomic_DNA"/>
</dbReference>
<dbReference type="SUPFAM" id="SSF47616">
    <property type="entry name" value="GST C-terminal domain-like"/>
    <property type="match status" value="1"/>
</dbReference>
<dbReference type="GO" id="GO:0006749">
    <property type="term" value="P:glutathione metabolic process"/>
    <property type="evidence" value="ECO:0007669"/>
    <property type="project" value="UniProtKB-UniRule"/>
</dbReference>
<dbReference type="GO" id="GO:0005737">
    <property type="term" value="C:cytoplasm"/>
    <property type="evidence" value="ECO:0007669"/>
    <property type="project" value="InterPro"/>
</dbReference>
<comment type="function">
    <text evidence="3">Exhibits glutathione-dependent thiol transferase activity. Has high dehydroascorbate reductase activity and may contribute to the recycling of ascorbic acid. Participates in the biotransformation of inorganic arsenic and reduces monomethylarsonic acid (MMA).</text>
</comment>
<dbReference type="PANTHER" id="PTHR43968">
    <property type="match status" value="1"/>
</dbReference>
<dbReference type="Proteomes" id="UP000663845">
    <property type="component" value="Unassembled WGS sequence"/>
</dbReference>
<dbReference type="Pfam" id="PF13410">
    <property type="entry name" value="GST_C_2"/>
    <property type="match status" value="1"/>
</dbReference>
<dbReference type="AlphaFoldDB" id="A0A813NAF3"/>
<gene>
    <name evidence="6" type="ORF">JYZ213_LOCUS1388</name>
</gene>
<dbReference type="FunFam" id="3.40.30.10:FF:000123">
    <property type="entry name" value="Glutathione transferase o1"/>
    <property type="match status" value="1"/>
</dbReference>
<dbReference type="GO" id="GO:0004364">
    <property type="term" value="F:glutathione transferase activity"/>
    <property type="evidence" value="ECO:0007669"/>
    <property type="project" value="UniProtKB-UniRule"/>
</dbReference>
<dbReference type="Gene3D" id="3.40.30.10">
    <property type="entry name" value="Glutaredoxin"/>
    <property type="match status" value="1"/>
</dbReference>
<comment type="catalytic activity">
    <reaction evidence="3">
        <text>L-dehydroascorbate + 2 glutathione = glutathione disulfide + L-ascorbate</text>
        <dbReference type="Rhea" id="RHEA:24424"/>
        <dbReference type="ChEBI" id="CHEBI:38290"/>
        <dbReference type="ChEBI" id="CHEBI:57925"/>
        <dbReference type="ChEBI" id="CHEBI:58297"/>
        <dbReference type="ChEBI" id="CHEBI:58539"/>
        <dbReference type="EC" id="1.8.5.1"/>
    </reaction>
</comment>
<comment type="catalytic activity">
    <reaction evidence="3">
        <text>RX + glutathione = an S-substituted glutathione + a halide anion + H(+)</text>
        <dbReference type="Rhea" id="RHEA:16437"/>
        <dbReference type="ChEBI" id="CHEBI:15378"/>
        <dbReference type="ChEBI" id="CHEBI:16042"/>
        <dbReference type="ChEBI" id="CHEBI:17792"/>
        <dbReference type="ChEBI" id="CHEBI:57925"/>
        <dbReference type="ChEBI" id="CHEBI:90779"/>
        <dbReference type="EC" id="2.5.1.18"/>
    </reaction>
</comment>
<dbReference type="InterPro" id="IPR004045">
    <property type="entry name" value="Glutathione_S-Trfase_N"/>
</dbReference>
<sequence length="239" mass="27608">MPSYPKHLKTGSECPPLKENQLRLYSMHFCPYAQRAKLVLAAKNIPYEEINVDLVDKPEWYLKKNAPGQVPGLEWIDHDSKESKFIPESLIVSDYLDETNSQNRLQPTDPYLKAQHRVLIDRYSSITTAFYKIMRGDPKEGVADLNKNLKPYEEALTNTFFGGSKPAMIDYMLWPWIERFPLLSEAGFEFNSDGKFPKLAAWIKAMEANEAVQKVKVPTETVKKFMEGYKQGKPQYDFE</sequence>
<protein>
    <recommendedName>
        <fullName evidence="3">Glutathione S-transferase omega</fullName>
        <shortName evidence="3">GSTO</shortName>
        <ecNumber evidence="3">1.20.4.2</ecNumber>
        <ecNumber evidence="3">1.8.5.1</ecNumber>
        <ecNumber evidence="3">2.5.1.18</ecNumber>
    </recommendedName>
    <alternativeName>
        <fullName evidence="3">Glutathione-dependent dehydroascorbate reductase</fullName>
    </alternativeName>
    <alternativeName>
        <fullName evidence="3">Monomethylarsonic acid reductase</fullName>
    </alternativeName>
</protein>
<evidence type="ECO:0000256" key="3">
    <source>
        <dbReference type="RuleBase" id="RU368071"/>
    </source>
</evidence>
<dbReference type="SUPFAM" id="SSF52833">
    <property type="entry name" value="Thioredoxin-like"/>
    <property type="match status" value="1"/>
</dbReference>
<dbReference type="FunFam" id="1.20.1050.10:FF:000009">
    <property type="entry name" value="Glutathione S-transferase omega-1"/>
    <property type="match status" value="1"/>
</dbReference>
<dbReference type="PROSITE" id="PS50405">
    <property type="entry name" value="GST_CTER"/>
    <property type="match status" value="1"/>
</dbReference>
<comment type="similarity">
    <text evidence="1 3">Belongs to the GST superfamily. Omega family.</text>
</comment>
<accession>A0A813NAF3</accession>
<proteinExistence type="inferred from homology"/>
<dbReference type="InterPro" id="IPR040079">
    <property type="entry name" value="Glutathione_S-Trfase"/>
</dbReference>
<dbReference type="Gene3D" id="1.20.1050.10">
    <property type="match status" value="1"/>
</dbReference>
<dbReference type="InterPro" id="IPR010987">
    <property type="entry name" value="Glutathione-S-Trfase_C-like"/>
</dbReference>
<dbReference type="GO" id="GO:0050610">
    <property type="term" value="F:methylarsonate reductase activity"/>
    <property type="evidence" value="ECO:0007669"/>
    <property type="project" value="UniProtKB-UniRule"/>
</dbReference>
<keyword evidence="3" id="KW-0808">Transferase</keyword>
<dbReference type="SFLD" id="SFLDG00358">
    <property type="entry name" value="Main_(cytGST)"/>
    <property type="match status" value="1"/>
</dbReference>
<evidence type="ECO:0000259" key="4">
    <source>
        <dbReference type="PROSITE" id="PS50404"/>
    </source>
</evidence>
<dbReference type="Pfam" id="PF13417">
    <property type="entry name" value="GST_N_3"/>
    <property type="match status" value="1"/>
</dbReference>
<dbReference type="InterPro" id="IPR036282">
    <property type="entry name" value="Glutathione-S-Trfase_C_sf"/>
</dbReference>
<name>A0A813NAF3_9BILA</name>
<dbReference type="EC" id="2.5.1.18" evidence="3"/>
<dbReference type="EC" id="1.8.5.1" evidence="3"/>
<evidence type="ECO:0000256" key="1">
    <source>
        <dbReference type="ARBA" id="ARBA00011067"/>
    </source>
</evidence>
<dbReference type="InterPro" id="IPR036249">
    <property type="entry name" value="Thioredoxin-like_sf"/>
</dbReference>
<dbReference type="PRINTS" id="PR01625">
    <property type="entry name" value="GSTRNSFRASEO"/>
</dbReference>
<dbReference type="PROSITE" id="PS50404">
    <property type="entry name" value="GST_NTER"/>
    <property type="match status" value="1"/>
</dbReference>
<comment type="caution">
    <text evidence="6">The sequence shown here is derived from an EMBL/GenBank/DDBJ whole genome shotgun (WGS) entry which is preliminary data.</text>
</comment>
<dbReference type="EC" id="1.20.4.2" evidence="3"/>
<evidence type="ECO:0000313" key="7">
    <source>
        <dbReference type="Proteomes" id="UP000663845"/>
    </source>
</evidence>
<dbReference type="InterPro" id="IPR050983">
    <property type="entry name" value="GST_Omega/HSP26"/>
</dbReference>